<reference evidence="2 3" key="1">
    <citation type="journal article" date="2015" name="Genome Biol. Evol.">
        <title>Phylogenomic analyses indicate that early fungi evolved digesting cell walls of algal ancestors of land plants.</title>
        <authorList>
            <person name="Chang Y."/>
            <person name="Wang S."/>
            <person name="Sekimoto S."/>
            <person name="Aerts A.L."/>
            <person name="Choi C."/>
            <person name="Clum A."/>
            <person name="LaButti K.M."/>
            <person name="Lindquist E.A."/>
            <person name="Yee Ngan C."/>
            <person name="Ohm R.A."/>
            <person name="Salamov A.A."/>
            <person name="Grigoriev I.V."/>
            <person name="Spatafora J.W."/>
            <person name="Berbee M.L."/>
        </authorList>
    </citation>
    <scope>NUCLEOTIDE SEQUENCE [LARGE SCALE GENOMIC DNA]</scope>
    <source>
        <strain evidence="2 3">JEL478</strain>
    </source>
</reference>
<gene>
    <name evidence="2" type="ORF">M427DRAFT_43608</name>
</gene>
<proteinExistence type="predicted"/>
<dbReference type="Proteomes" id="UP000070544">
    <property type="component" value="Unassembled WGS sequence"/>
</dbReference>
<feature type="compositionally biased region" description="Basic residues" evidence="1">
    <location>
        <begin position="1"/>
        <end position="11"/>
    </location>
</feature>
<dbReference type="OrthoDB" id="10677184at2759"/>
<accession>A0A139AJA7</accession>
<evidence type="ECO:0000313" key="2">
    <source>
        <dbReference type="EMBL" id="KXS16543.1"/>
    </source>
</evidence>
<feature type="compositionally biased region" description="Basic and acidic residues" evidence="1">
    <location>
        <begin position="46"/>
        <end position="75"/>
    </location>
</feature>
<evidence type="ECO:0000313" key="3">
    <source>
        <dbReference type="Proteomes" id="UP000070544"/>
    </source>
</evidence>
<feature type="compositionally biased region" description="Low complexity" evidence="1">
    <location>
        <begin position="102"/>
        <end position="122"/>
    </location>
</feature>
<name>A0A139AJA7_GONPJ</name>
<feature type="compositionally biased region" description="Low complexity" evidence="1">
    <location>
        <begin position="35"/>
        <end position="45"/>
    </location>
</feature>
<evidence type="ECO:0000256" key="1">
    <source>
        <dbReference type="SAM" id="MobiDB-lite"/>
    </source>
</evidence>
<sequence>MGKATKSKAKRSANPPNPKSRRKSGGEVLGGASGSSGPSPRVGSESLREAIARAAQERRLREEQERQEEDRRKIEATLARKAAVLERARKATKLLDGIENNTPGSKRTPTPSGSGTSPTSPSIDSGFPSRQITSFGRGGTPSSFQSSTTSAVLPPSTKIPPSTVSFQSSSGFTSSFFTYDPDPNPAMEPSPVPYYASGRAGLGMLPDPVSFRVLWGNPAISASGPIMHRLIIYSTSLPPTIDGFEFWFLDRDPIRVGNCHLDKTEFDSGRDRKEVIFSPGENVVKIAARAAGWIQGVNVTTSGGNESGWCGSGWVAEGFDLVPGGKARRDGNPGNAESEEVFWCCGIWGSSGVGKNGHRVVDSLGILYAKQRTPKASKD</sequence>
<keyword evidence="3" id="KW-1185">Reference proteome</keyword>
<feature type="region of interest" description="Disordered" evidence="1">
    <location>
        <begin position="1"/>
        <end position="76"/>
    </location>
</feature>
<dbReference type="EMBL" id="KQ965752">
    <property type="protein sequence ID" value="KXS16543.1"/>
    <property type="molecule type" value="Genomic_DNA"/>
</dbReference>
<dbReference type="AlphaFoldDB" id="A0A139AJA7"/>
<organism evidence="2 3">
    <name type="scientific">Gonapodya prolifera (strain JEL478)</name>
    <name type="common">Monoblepharis prolifera</name>
    <dbReference type="NCBI Taxonomy" id="1344416"/>
    <lineage>
        <taxon>Eukaryota</taxon>
        <taxon>Fungi</taxon>
        <taxon>Fungi incertae sedis</taxon>
        <taxon>Chytridiomycota</taxon>
        <taxon>Chytridiomycota incertae sedis</taxon>
        <taxon>Monoblepharidomycetes</taxon>
        <taxon>Monoblepharidales</taxon>
        <taxon>Gonapodyaceae</taxon>
        <taxon>Gonapodya</taxon>
    </lineage>
</organism>
<protein>
    <submittedName>
        <fullName evidence="2">Uncharacterized protein</fullName>
    </submittedName>
</protein>
<feature type="region of interest" description="Disordered" evidence="1">
    <location>
        <begin position="92"/>
        <end position="168"/>
    </location>
</feature>
<feature type="compositionally biased region" description="Polar residues" evidence="1">
    <location>
        <begin position="128"/>
        <end position="151"/>
    </location>
</feature>